<feature type="compositionally biased region" description="Polar residues" evidence="22">
    <location>
        <begin position="130"/>
        <end position="145"/>
    </location>
</feature>
<evidence type="ECO:0000256" key="20">
    <source>
        <dbReference type="ARBA" id="ARBA00023264"/>
    </source>
</evidence>
<feature type="compositionally biased region" description="Polar residues" evidence="22">
    <location>
        <begin position="204"/>
        <end position="219"/>
    </location>
</feature>
<feature type="region of interest" description="Disordered" evidence="22">
    <location>
        <begin position="931"/>
        <end position="1097"/>
    </location>
</feature>
<dbReference type="InterPro" id="IPR000374">
    <property type="entry name" value="PC_trans"/>
</dbReference>
<comment type="pathway">
    <text evidence="4 21">Phospholipid metabolism; CDP-diacylglycerol biosynthesis; CDP-diacylglycerol from sn-glycerol 3-phosphate: step 3/3.</text>
</comment>
<accession>G7Y795</accession>
<feature type="compositionally biased region" description="Polar residues" evidence="22">
    <location>
        <begin position="152"/>
        <end position="172"/>
    </location>
</feature>
<feature type="compositionally biased region" description="Basic and acidic residues" evidence="22">
    <location>
        <begin position="174"/>
        <end position="185"/>
    </location>
</feature>
<feature type="compositionally biased region" description="Basic and acidic residues" evidence="22">
    <location>
        <begin position="103"/>
        <end position="127"/>
    </location>
</feature>
<organism evidence="25 26">
    <name type="scientific">Clonorchis sinensis</name>
    <name type="common">Chinese liver fluke</name>
    <dbReference type="NCBI Taxonomy" id="79923"/>
    <lineage>
        <taxon>Eukaryota</taxon>
        <taxon>Metazoa</taxon>
        <taxon>Spiralia</taxon>
        <taxon>Lophotrochozoa</taxon>
        <taxon>Platyhelminthes</taxon>
        <taxon>Trematoda</taxon>
        <taxon>Digenea</taxon>
        <taxon>Opisthorchiida</taxon>
        <taxon>Opisthorchiata</taxon>
        <taxon>Opisthorchiidae</taxon>
        <taxon>Clonorchis</taxon>
    </lineage>
</organism>
<feature type="region of interest" description="Disordered" evidence="22">
    <location>
        <begin position="508"/>
        <end position="536"/>
    </location>
</feature>
<feature type="compositionally biased region" description="Polar residues" evidence="22">
    <location>
        <begin position="1"/>
        <end position="17"/>
    </location>
</feature>
<dbReference type="SMART" id="SM00501">
    <property type="entry name" value="BRIGHT"/>
    <property type="match status" value="1"/>
</dbReference>
<dbReference type="Proteomes" id="UP000008909">
    <property type="component" value="Unassembled WGS sequence"/>
</dbReference>
<keyword evidence="11 21" id="KW-0548">Nucleotidyltransferase</keyword>
<evidence type="ECO:0000256" key="8">
    <source>
        <dbReference type="ARBA" id="ARBA00022516"/>
    </source>
</evidence>
<dbReference type="PANTHER" id="PTHR13773:SF8">
    <property type="entry name" value="PHOSPHATIDATE CYTIDYLYLTRANSFERASE, PHOTORECEPTOR-SPECIFIC"/>
    <property type="match status" value="1"/>
</dbReference>
<evidence type="ECO:0000256" key="6">
    <source>
        <dbReference type="ARBA" id="ARBA00010185"/>
    </source>
</evidence>
<evidence type="ECO:0000313" key="26">
    <source>
        <dbReference type="Proteomes" id="UP000008909"/>
    </source>
</evidence>
<evidence type="ECO:0000256" key="10">
    <source>
        <dbReference type="ARBA" id="ARBA00022692"/>
    </source>
</evidence>
<feature type="compositionally biased region" description="Low complexity" evidence="22">
    <location>
        <begin position="846"/>
        <end position="866"/>
    </location>
</feature>
<dbReference type="EMBL" id="DF142912">
    <property type="protein sequence ID" value="GAA48830.1"/>
    <property type="molecule type" value="Genomic_DNA"/>
</dbReference>
<evidence type="ECO:0000256" key="21">
    <source>
        <dbReference type="RuleBase" id="RU003938"/>
    </source>
</evidence>
<sequence length="1538" mass="168355">MSQTVTRCQLPSPSLMSNGPMAMSEPKGVKSVGRTTSVELDLSDTGSQNPGYRSSSSEDDLDPPAVIGQTSVYNCAKRNGMSPTLDCSVGQTDAEISYDSEEFPERNEKVSTEEPSGRFHYDARGHLLSDTWNSTSPKKGTSFNTAADEVEQSASLPTNSGVQAYEDPTTSGPELDKDEHQRAKDSVGLPTTDRTVQNHKDDGNSPQNISNRGTLNETKTPVVGRDGLTNRAAQKCEFSETRNQRKAQPPGLKLGSKDREKGRECVAEEANRGQPREHRFQEGSSHSPASERSKPSKSATFQTSRQSHGILDFSGERDRKMPKGDGSNGTHKPHNASDYSPYHSDSLGHLFTLDNTALAASLHSSPLLSAHSNSNRLEDADSGYMNLHTGDQSSGESGSGSNDPSMSISSCLPPMLAAAAMAALTGGRFPTGSTMGHFNPLFPQSSGNLLPAHMKNYDATMEPGSLDGIHRTSGNYGSSLPGSGQANDFLLPMRAMYNTSKLLFGGGSDDRTICTPPPPSLSASASPQPAGSRGFSKSSRIVYNNHLVNEDEDCEEEQEDLESMEPDHVGPEGSSSIGGQQWTFEEQFKQLYVLSDDPKRKEFLDELFAYMQRRGTPVNRIPIMAKQVLDLYELFQLVVARGGLVEVINKKLWREITKGLNLPSSITSAAFTLRTQYMKYLYPYECDTLGLSTPSELQAAIDGNRREARRSSYTFDYPMMVTPTGSNRPLTPSSLIAAHSSNSQMSNSGPMPLGSILSGSGLNGSPSFHSTMGGSGLNTGMPTLSGVTLPFGANNPIGMNSQLNPLHPLFGFPPGSTPPGLNLSSSSVHQAGAGVNTMFPTNLLPPISSTTGSSLGSGPLPSYTSGNTDPTLGSPTHSSGYLIPGIPNSFAAAAAAATLFGAGFPPLPGAFVAGNPHSQHNIVDSAIGGQRLTAGSNQPRHSPSSDGSHKAGLHRVQQRSSSVTHHNRGGEDADRDRTSSVSPLNLTATEEPLDSQSTKESSTYDDEPYSSDQNPNSPREQQQQQHFAQERREKSFSGDRKDEKRNALAGTQSIRRHHHLQRCAPRPHLSRSNSKEQAALSDVKKRSDLELPSPELNGTEKDVKWMYLGGGQSGGQRSKMAFTNTNNLTPVEPEEPVLLLQFACFYEIINIGLVVYRSHDLPWFRLLSWYFLFSSNYFLFGESLITRFRLLLAKEDFLQPLVTHHHFLSYSFYSSGIVLFVLSLVKRHYIKQFTLPIDMRRATLKISPVELIVSESGRTLVFLHFSERTRFLMPVALVICNDIMAYVFGFFFGKTPLIKLSPKKTWEGFIGGGLATILFGFFFSLILLRYDYFVCPLEWDDTIGALTTSCTRNPVFIPRTYNVSKWLSESRPGASERNSSPSSCFVDRAVESKTQFMVPFRQFTWYPFLWHYLIIALYVSVVGPFGGFFASGFKRAFRIKDFGDVFPGHGGVVDRFDCQFIVGVFVFIYYNSFVRIYSPASLLSRIYVLPIHEQLAFYRLLTEGLYQRGLLPDRLSNLVNELIDPSELSSVSAISEAP</sequence>
<evidence type="ECO:0000256" key="7">
    <source>
        <dbReference type="ARBA" id="ARBA00012487"/>
    </source>
</evidence>
<comment type="catalytic activity">
    <reaction evidence="1 21">
        <text>a 1,2-diacyl-sn-glycero-3-phosphate + CTP + H(+) = a CDP-1,2-diacyl-sn-glycerol + diphosphate</text>
        <dbReference type="Rhea" id="RHEA:16229"/>
        <dbReference type="ChEBI" id="CHEBI:15378"/>
        <dbReference type="ChEBI" id="CHEBI:33019"/>
        <dbReference type="ChEBI" id="CHEBI:37563"/>
        <dbReference type="ChEBI" id="CHEBI:58332"/>
        <dbReference type="ChEBI" id="CHEBI:58608"/>
        <dbReference type="EC" id="2.7.7.41"/>
    </reaction>
</comment>
<dbReference type="GO" id="GO:0006357">
    <property type="term" value="P:regulation of transcription by RNA polymerase II"/>
    <property type="evidence" value="ECO:0007669"/>
    <property type="project" value="UniProtKB-ARBA"/>
</dbReference>
<evidence type="ECO:0000256" key="4">
    <source>
        <dbReference type="ARBA" id="ARBA00005119"/>
    </source>
</evidence>
<keyword evidence="14" id="KW-0443">Lipid metabolism</keyword>
<comment type="subcellular location">
    <subcellularLocation>
        <location evidence="3">Membrane</location>
        <topology evidence="3">Multi-pass membrane protein</topology>
    </subcellularLocation>
    <subcellularLocation>
        <location evidence="2">Nucleus</location>
    </subcellularLocation>
</comment>
<comment type="pathway">
    <text evidence="5">Lipid metabolism.</text>
</comment>
<feature type="compositionally biased region" description="Low complexity" evidence="22">
    <location>
        <begin position="521"/>
        <end position="532"/>
    </location>
</feature>
<feature type="compositionally biased region" description="Polar residues" evidence="22">
    <location>
        <begin position="979"/>
        <end position="1001"/>
    </location>
</feature>
<dbReference type="FunFam" id="1.10.150.60:FF:000007">
    <property type="entry name" value="AT-rich interactive domain-containing protein 3C"/>
    <property type="match status" value="1"/>
</dbReference>
<keyword evidence="15" id="KW-0238">DNA-binding</keyword>
<evidence type="ECO:0000256" key="19">
    <source>
        <dbReference type="ARBA" id="ARBA00023242"/>
    </source>
</evidence>
<feature type="region of interest" description="Disordered" evidence="22">
    <location>
        <begin position="379"/>
        <end position="408"/>
    </location>
</feature>
<evidence type="ECO:0000256" key="14">
    <source>
        <dbReference type="ARBA" id="ARBA00023098"/>
    </source>
</evidence>
<evidence type="ECO:0000256" key="3">
    <source>
        <dbReference type="ARBA" id="ARBA00004141"/>
    </source>
</evidence>
<reference evidence="25" key="1">
    <citation type="journal article" date="2011" name="Genome Biol.">
        <title>The draft genome of the carcinogenic human liver fluke Clonorchis sinensis.</title>
        <authorList>
            <person name="Wang X."/>
            <person name="Chen W."/>
            <person name="Huang Y."/>
            <person name="Sun J."/>
            <person name="Men J."/>
            <person name="Liu H."/>
            <person name="Luo F."/>
            <person name="Guo L."/>
            <person name="Lv X."/>
            <person name="Deng C."/>
            <person name="Zhou C."/>
            <person name="Fan Y."/>
            <person name="Li X."/>
            <person name="Huang L."/>
            <person name="Hu Y."/>
            <person name="Liang C."/>
            <person name="Hu X."/>
            <person name="Xu J."/>
            <person name="Yu X."/>
        </authorList>
    </citation>
    <scope>NUCLEOTIDE SEQUENCE [LARGE SCALE GENOMIC DNA]</scope>
    <source>
        <strain evidence="25">Henan</strain>
    </source>
</reference>
<dbReference type="GO" id="GO:0004605">
    <property type="term" value="F:phosphatidate cytidylyltransferase activity"/>
    <property type="evidence" value="ECO:0007669"/>
    <property type="project" value="UniProtKB-EC"/>
</dbReference>
<dbReference type="SMART" id="SM01014">
    <property type="entry name" value="ARID"/>
    <property type="match status" value="1"/>
</dbReference>
<dbReference type="SUPFAM" id="SSF46774">
    <property type="entry name" value="ARID-like"/>
    <property type="match status" value="1"/>
</dbReference>
<name>G7Y795_CLOSI</name>
<reference key="2">
    <citation type="submission" date="2011-10" db="EMBL/GenBank/DDBJ databases">
        <title>The genome and transcriptome sequence of Clonorchis sinensis provide insights into the carcinogenic liver fluke.</title>
        <authorList>
            <person name="Wang X."/>
            <person name="Huang Y."/>
            <person name="Chen W."/>
            <person name="Liu H."/>
            <person name="Guo L."/>
            <person name="Chen Y."/>
            <person name="Luo F."/>
            <person name="Zhou W."/>
            <person name="Sun J."/>
            <person name="Mao Q."/>
            <person name="Liang P."/>
            <person name="Zhou C."/>
            <person name="Tian Y."/>
            <person name="Men J."/>
            <person name="Lv X."/>
            <person name="Huang L."/>
            <person name="Zhou J."/>
            <person name="Hu Y."/>
            <person name="Li R."/>
            <person name="Zhang F."/>
            <person name="Lei H."/>
            <person name="Li X."/>
            <person name="Hu X."/>
            <person name="Liang C."/>
            <person name="Xu J."/>
            <person name="Wu Z."/>
            <person name="Yu X."/>
        </authorList>
    </citation>
    <scope>NUCLEOTIDE SEQUENCE</scope>
    <source>
        <strain>Henan</strain>
    </source>
</reference>
<evidence type="ECO:0000256" key="17">
    <source>
        <dbReference type="ARBA" id="ARBA00023163"/>
    </source>
</evidence>
<feature type="compositionally biased region" description="Acidic residues" evidence="22">
    <location>
        <begin position="552"/>
        <end position="564"/>
    </location>
</feature>
<dbReference type="EC" id="2.7.7.41" evidence="7 21"/>
<dbReference type="GO" id="GO:0005789">
    <property type="term" value="C:endoplasmic reticulum membrane"/>
    <property type="evidence" value="ECO:0007669"/>
    <property type="project" value="TreeGrafter"/>
</dbReference>
<dbReference type="PROSITE" id="PS01315">
    <property type="entry name" value="CDS"/>
    <property type="match status" value="1"/>
</dbReference>
<evidence type="ECO:0000256" key="9">
    <source>
        <dbReference type="ARBA" id="ARBA00022679"/>
    </source>
</evidence>
<keyword evidence="18" id="KW-0594">Phospholipid biosynthesis</keyword>
<feature type="compositionally biased region" description="Polar residues" evidence="22">
    <location>
        <begin position="33"/>
        <end position="55"/>
    </location>
</feature>
<keyword evidence="20" id="KW-1208">Phospholipid metabolism</keyword>
<feature type="compositionally biased region" description="Polar residues" evidence="22">
    <location>
        <begin position="867"/>
        <end position="876"/>
    </location>
</feature>
<feature type="transmembrane region" description="Helical" evidence="23">
    <location>
        <begin position="1137"/>
        <end position="1156"/>
    </location>
</feature>
<feature type="compositionally biased region" description="Basic and acidic residues" evidence="22">
    <location>
        <begin position="314"/>
        <end position="323"/>
    </location>
</feature>
<feature type="region of interest" description="Disordered" evidence="22">
    <location>
        <begin position="80"/>
        <end position="341"/>
    </location>
</feature>
<feature type="compositionally biased region" description="Basic and acidic residues" evidence="22">
    <location>
        <begin position="1028"/>
        <end position="1046"/>
    </location>
</feature>
<evidence type="ECO:0000313" key="25">
    <source>
        <dbReference type="EMBL" id="GAA48830.1"/>
    </source>
</evidence>
<feature type="domain" description="ARID" evidence="24">
    <location>
        <begin position="597"/>
        <end position="689"/>
    </location>
</feature>
<dbReference type="GO" id="GO:0005634">
    <property type="term" value="C:nucleus"/>
    <property type="evidence" value="ECO:0007669"/>
    <property type="project" value="UniProtKB-SubCell"/>
</dbReference>
<feature type="region of interest" description="Disordered" evidence="22">
    <location>
        <begin position="846"/>
        <end position="876"/>
    </location>
</feature>
<dbReference type="Pfam" id="PF01148">
    <property type="entry name" value="CTP_transf_1"/>
    <property type="match status" value="1"/>
</dbReference>
<evidence type="ECO:0000256" key="1">
    <source>
        <dbReference type="ARBA" id="ARBA00001698"/>
    </source>
</evidence>
<dbReference type="PANTHER" id="PTHR13773">
    <property type="entry name" value="PHOSPHATIDATE CYTIDYLYLTRANSFERASE"/>
    <property type="match status" value="1"/>
</dbReference>
<evidence type="ECO:0000256" key="2">
    <source>
        <dbReference type="ARBA" id="ARBA00004123"/>
    </source>
</evidence>
<protein>
    <recommendedName>
        <fullName evidence="7 21">Phosphatidate cytidylyltransferase</fullName>
        <ecNumber evidence="7 21">2.7.7.41</ecNumber>
    </recommendedName>
</protein>
<keyword evidence="12 23" id="KW-1133">Transmembrane helix</keyword>
<dbReference type="PROSITE" id="PS51011">
    <property type="entry name" value="ARID"/>
    <property type="match status" value="1"/>
</dbReference>
<feature type="compositionally biased region" description="Polar residues" evidence="22">
    <location>
        <begin position="295"/>
        <end position="307"/>
    </location>
</feature>
<feature type="transmembrane region" description="Helical" evidence="23">
    <location>
        <begin position="1409"/>
        <end position="1430"/>
    </location>
</feature>
<evidence type="ECO:0000256" key="11">
    <source>
        <dbReference type="ARBA" id="ARBA00022695"/>
    </source>
</evidence>
<keyword evidence="19" id="KW-0539">Nucleus</keyword>
<dbReference type="UniPathway" id="UPA00557">
    <property type="reaction ID" value="UER00614"/>
</dbReference>
<feature type="transmembrane region" description="Helical" evidence="23">
    <location>
        <begin position="1163"/>
        <end position="1180"/>
    </location>
</feature>
<keyword evidence="16 23" id="KW-0472">Membrane</keyword>
<evidence type="ECO:0000256" key="12">
    <source>
        <dbReference type="ARBA" id="ARBA00022989"/>
    </source>
</evidence>
<keyword evidence="8" id="KW-0444">Lipid biosynthesis</keyword>
<proteinExistence type="inferred from homology"/>
<evidence type="ECO:0000259" key="24">
    <source>
        <dbReference type="PROSITE" id="PS51011"/>
    </source>
</evidence>
<evidence type="ECO:0000256" key="13">
    <source>
        <dbReference type="ARBA" id="ARBA00023015"/>
    </source>
</evidence>
<dbReference type="Pfam" id="PF01388">
    <property type="entry name" value="ARID"/>
    <property type="match status" value="1"/>
</dbReference>
<feature type="transmembrane region" description="Helical" evidence="23">
    <location>
        <begin position="1271"/>
        <end position="1293"/>
    </location>
</feature>
<dbReference type="InterPro" id="IPR036431">
    <property type="entry name" value="ARID_dom_sf"/>
</dbReference>
<feature type="compositionally biased region" description="Basic and acidic residues" evidence="22">
    <location>
        <begin position="255"/>
        <end position="281"/>
    </location>
</feature>
<dbReference type="InterPro" id="IPR001606">
    <property type="entry name" value="ARID_dom"/>
</dbReference>
<feature type="transmembrane region" description="Helical" evidence="23">
    <location>
        <begin position="1207"/>
        <end position="1225"/>
    </location>
</feature>
<comment type="similarity">
    <text evidence="6 21">Belongs to the CDS family.</text>
</comment>
<feature type="transmembrane region" description="Helical" evidence="23">
    <location>
        <begin position="1305"/>
        <end position="1328"/>
    </location>
</feature>
<keyword evidence="26" id="KW-1185">Reference proteome</keyword>
<feature type="compositionally biased region" description="Polar residues" evidence="22">
    <location>
        <begin position="933"/>
        <end position="946"/>
    </location>
</feature>
<keyword evidence="17" id="KW-0804">Transcription</keyword>
<evidence type="ECO:0000256" key="23">
    <source>
        <dbReference type="SAM" id="Phobius"/>
    </source>
</evidence>
<keyword evidence="10 21" id="KW-0812">Transmembrane</keyword>
<dbReference type="Gene3D" id="1.10.150.60">
    <property type="entry name" value="ARID DNA-binding domain"/>
    <property type="match status" value="1"/>
</dbReference>
<feature type="region of interest" description="Disordered" evidence="22">
    <location>
        <begin position="1"/>
        <end position="66"/>
    </location>
</feature>
<dbReference type="GO" id="GO:0016024">
    <property type="term" value="P:CDP-diacylglycerol biosynthetic process"/>
    <property type="evidence" value="ECO:0007669"/>
    <property type="project" value="UniProtKB-UniPathway"/>
</dbReference>
<evidence type="ECO:0000256" key="16">
    <source>
        <dbReference type="ARBA" id="ARBA00023136"/>
    </source>
</evidence>
<feature type="region of interest" description="Disordered" evidence="22">
    <location>
        <begin position="552"/>
        <end position="577"/>
    </location>
</feature>
<dbReference type="GO" id="GO:0003677">
    <property type="term" value="F:DNA binding"/>
    <property type="evidence" value="ECO:0007669"/>
    <property type="project" value="UniProtKB-KW"/>
</dbReference>
<keyword evidence="13" id="KW-0805">Transcription regulation</keyword>
<evidence type="ECO:0000256" key="5">
    <source>
        <dbReference type="ARBA" id="ARBA00005189"/>
    </source>
</evidence>
<evidence type="ECO:0000256" key="15">
    <source>
        <dbReference type="ARBA" id="ARBA00023125"/>
    </source>
</evidence>
<gene>
    <name evidence="25" type="ORF">CLF_102087</name>
</gene>
<feature type="compositionally biased region" description="Basic and acidic residues" evidence="22">
    <location>
        <begin position="968"/>
        <end position="978"/>
    </location>
</feature>
<dbReference type="CDD" id="cd16881">
    <property type="entry name" value="ARID_Dri-like"/>
    <property type="match status" value="1"/>
</dbReference>
<evidence type="ECO:0000256" key="18">
    <source>
        <dbReference type="ARBA" id="ARBA00023209"/>
    </source>
</evidence>
<evidence type="ECO:0000256" key="22">
    <source>
        <dbReference type="SAM" id="MobiDB-lite"/>
    </source>
</evidence>
<keyword evidence="9 21" id="KW-0808">Transferase</keyword>
<dbReference type="InterPro" id="IPR016720">
    <property type="entry name" value="PC_Trfase_euk"/>
</dbReference>